<dbReference type="HAMAP" id="MF_01477">
    <property type="entry name" value="Iojap_RsfS"/>
    <property type="match status" value="1"/>
</dbReference>
<comment type="caution">
    <text evidence="3">The sequence shown here is derived from an EMBL/GenBank/DDBJ whole genome shotgun (WGS) entry which is preliminary data.</text>
</comment>
<dbReference type="AlphaFoldDB" id="A0A7W4W5C3"/>
<comment type="similarity">
    <text evidence="1 2">Belongs to the Iojap/RsfS family.</text>
</comment>
<dbReference type="GO" id="GO:0090071">
    <property type="term" value="P:negative regulation of ribosome biogenesis"/>
    <property type="evidence" value="ECO:0007669"/>
    <property type="project" value="UniProtKB-UniRule"/>
</dbReference>
<evidence type="ECO:0000313" key="4">
    <source>
        <dbReference type="Proteomes" id="UP000537130"/>
    </source>
</evidence>
<dbReference type="NCBIfam" id="TIGR00090">
    <property type="entry name" value="rsfS_iojap_ybeB"/>
    <property type="match status" value="1"/>
</dbReference>
<evidence type="ECO:0000256" key="2">
    <source>
        <dbReference type="HAMAP-Rule" id="MF_01477"/>
    </source>
</evidence>
<dbReference type="GO" id="GO:0043023">
    <property type="term" value="F:ribosomal large subunit binding"/>
    <property type="evidence" value="ECO:0007669"/>
    <property type="project" value="TreeGrafter"/>
</dbReference>
<dbReference type="Gene3D" id="3.30.460.10">
    <property type="entry name" value="Beta Polymerase, domain 2"/>
    <property type="match status" value="1"/>
</dbReference>
<accession>A0A7W4W5C3</accession>
<keyword evidence="4" id="KW-1185">Reference proteome</keyword>
<dbReference type="Proteomes" id="UP000537130">
    <property type="component" value="Unassembled WGS sequence"/>
</dbReference>
<keyword evidence="2" id="KW-0963">Cytoplasm</keyword>
<dbReference type="SUPFAM" id="SSF81301">
    <property type="entry name" value="Nucleotidyltransferase"/>
    <property type="match status" value="1"/>
</dbReference>
<evidence type="ECO:0000256" key="1">
    <source>
        <dbReference type="ARBA" id="ARBA00010574"/>
    </source>
</evidence>
<name>A0A7W4W5C3_9GAMM</name>
<reference evidence="3 4" key="1">
    <citation type="submission" date="2020-08" db="EMBL/GenBank/DDBJ databases">
        <title>Genomic Encyclopedia of Type Strains, Phase III (KMG-III): the genomes of soil and plant-associated and newly described type strains.</title>
        <authorList>
            <person name="Whitman W."/>
        </authorList>
    </citation>
    <scope>NUCLEOTIDE SEQUENCE [LARGE SCALE GENOMIC DNA]</scope>
    <source>
        <strain evidence="3 4">CECT 8654</strain>
    </source>
</reference>
<protein>
    <recommendedName>
        <fullName evidence="2">Ribosomal silencing factor RsfS</fullName>
    </recommendedName>
</protein>
<dbReference type="PANTHER" id="PTHR21043:SF0">
    <property type="entry name" value="MITOCHONDRIAL ASSEMBLY OF RIBOSOMAL LARGE SUBUNIT PROTEIN 1"/>
    <property type="match status" value="1"/>
</dbReference>
<dbReference type="PANTHER" id="PTHR21043">
    <property type="entry name" value="IOJAP SUPERFAMILY ORTHOLOG"/>
    <property type="match status" value="1"/>
</dbReference>
<dbReference type="Pfam" id="PF02410">
    <property type="entry name" value="RsfS"/>
    <property type="match status" value="1"/>
</dbReference>
<dbReference type="EMBL" id="JACHWY010000001">
    <property type="protein sequence ID" value="MBB3047189.1"/>
    <property type="molecule type" value="Genomic_DNA"/>
</dbReference>
<comment type="function">
    <text evidence="2">Functions as a ribosomal silencing factor. Interacts with ribosomal protein uL14 (rplN), blocking formation of intersubunit bridge B8. Prevents association of the 30S and 50S ribosomal subunits and the formation of functional ribosomes, thus repressing translation.</text>
</comment>
<keyword evidence="2" id="KW-0678">Repressor</keyword>
<dbReference type="GO" id="GO:0042256">
    <property type="term" value="P:cytosolic ribosome assembly"/>
    <property type="evidence" value="ECO:0007669"/>
    <property type="project" value="UniProtKB-UniRule"/>
</dbReference>
<proteinExistence type="inferred from homology"/>
<comment type="subunit">
    <text evidence="2">Interacts with ribosomal protein uL14 (rplN).</text>
</comment>
<dbReference type="InterPro" id="IPR004394">
    <property type="entry name" value="Iojap/RsfS/C7orf30"/>
</dbReference>
<sequence>MKSVELVELVKNALEDMKARDVVVLDVREMTGVTDYMVVASGTSNRHVKSLANNVLDEARQQGLKPMGMEGDNVAEWVLVDFGDVVVHTMLPEARTFYDIERLWSVPASKPSDAD</sequence>
<gene>
    <name evidence="2" type="primary">rsfS</name>
    <name evidence="3" type="ORF">FHR99_001425</name>
</gene>
<dbReference type="GO" id="GO:0017148">
    <property type="term" value="P:negative regulation of translation"/>
    <property type="evidence" value="ECO:0007669"/>
    <property type="project" value="UniProtKB-UniRule"/>
</dbReference>
<dbReference type="InterPro" id="IPR043519">
    <property type="entry name" value="NT_sf"/>
</dbReference>
<organism evidence="3 4">
    <name type="scientific">Litorivivens lipolytica</name>
    <dbReference type="NCBI Taxonomy" id="1524264"/>
    <lineage>
        <taxon>Bacteria</taxon>
        <taxon>Pseudomonadati</taxon>
        <taxon>Pseudomonadota</taxon>
        <taxon>Gammaproteobacteria</taxon>
        <taxon>Litorivivens</taxon>
    </lineage>
</organism>
<evidence type="ECO:0000313" key="3">
    <source>
        <dbReference type="EMBL" id="MBB3047189.1"/>
    </source>
</evidence>
<dbReference type="GO" id="GO:0005737">
    <property type="term" value="C:cytoplasm"/>
    <property type="evidence" value="ECO:0007669"/>
    <property type="project" value="UniProtKB-SubCell"/>
</dbReference>
<comment type="subcellular location">
    <subcellularLocation>
        <location evidence="2">Cytoplasm</location>
    </subcellularLocation>
</comment>
<keyword evidence="2" id="KW-0810">Translation regulation</keyword>
<dbReference type="RefSeq" id="WP_183409828.1">
    <property type="nucleotide sequence ID" value="NZ_JACHWY010000001.1"/>
</dbReference>